<protein>
    <submittedName>
        <fullName evidence="2">(pine wood nematode) hypothetical protein</fullName>
    </submittedName>
</protein>
<evidence type="ECO:0000313" key="4">
    <source>
        <dbReference type="Proteomes" id="UP000095284"/>
    </source>
</evidence>
<accession>A0A1I7SEW4</accession>
<gene>
    <name evidence="2" type="ORF">BXYJ_LOCUS8065</name>
</gene>
<sequence>MSLSSPDDNTPSPSEGPSTSNDEEEQKNGKLKTNQDVLDDVDKLFQLFQDEWKAVTETKQRKCGAKKKSDNVSEPGTSGVANLSSPAKPKSSLPKSQSPFAIAVFKAVAPYAHLLIEGKETSGQNKMTWDKIHADFVAANPEMDQPGLRRRMQVAWAMKKYNTKRKKGPLNEVDKTIVKAVEQSHAIIPVKSTPVTTESPPTKRPRKSTPRKVESSDRELDPLDALINNVMATTSPKPRGRPRKRSIKDFEAISDATTTTSPQPIHSATLYVTPTSPIPLNLTDLRAKTPDFSEKNLAEGKGQVNQSSEGKEEPESTKKSTEKPIGNAADPRENSNVVLSFENMLKVLEICRKNNYSYDIQQDTLIFKDNTKKTKDVVIPINLIHHLSL</sequence>
<feature type="region of interest" description="Disordered" evidence="1">
    <location>
        <begin position="190"/>
        <end position="247"/>
    </location>
</feature>
<evidence type="ECO:0000313" key="3">
    <source>
        <dbReference type="EMBL" id="CAG9113244.1"/>
    </source>
</evidence>
<dbReference type="AlphaFoldDB" id="A0A1I7SEW4"/>
<dbReference type="Proteomes" id="UP000095284">
    <property type="component" value="Unplaced"/>
</dbReference>
<feature type="compositionally biased region" description="Polar residues" evidence="1">
    <location>
        <begin position="72"/>
        <end position="83"/>
    </location>
</feature>
<feature type="compositionally biased region" description="Basic and acidic residues" evidence="1">
    <location>
        <begin position="309"/>
        <end position="322"/>
    </location>
</feature>
<name>A0A1I7SEW4_BURXY</name>
<dbReference type="OrthoDB" id="10554369at2759"/>
<dbReference type="WBParaSite" id="BXY_1157500.1">
    <property type="protein sequence ID" value="BXY_1157500.1"/>
    <property type="gene ID" value="BXY_1157500"/>
</dbReference>
<evidence type="ECO:0000313" key="5">
    <source>
        <dbReference type="Proteomes" id="UP000659654"/>
    </source>
</evidence>
<reference evidence="6" key="1">
    <citation type="submission" date="2016-11" db="UniProtKB">
        <authorList>
            <consortium name="WormBaseParasite"/>
        </authorList>
    </citation>
    <scope>IDENTIFICATION</scope>
</reference>
<feature type="region of interest" description="Disordered" evidence="1">
    <location>
        <begin position="1"/>
        <end position="36"/>
    </location>
</feature>
<feature type="region of interest" description="Disordered" evidence="1">
    <location>
        <begin position="57"/>
        <end position="96"/>
    </location>
</feature>
<keyword evidence="5" id="KW-1185">Reference proteome</keyword>
<dbReference type="EMBL" id="CAJFCV020000004">
    <property type="protein sequence ID" value="CAG9113244.1"/>
    <property type="molecule type" value="Genomic_DNA"/>
</dbReference>
<feature type="compositionally biased region" description="Polar residues" evidence="1">
    <location>
        <begin position="1"/>
        <end position="20"/>
    </location>
</feature>
<dbReference type="Proteomes" id="UP000659654">
    <property type="component" value="Unassembled WGS sequence"/>
</dbReference>
<feature type="compositionally biased region" description="Low complexity" evidence="1">
    <location>
        <begin position="84"/>
        <end position="96"/>
    </location>
</feature>
<organism evidence="4 6">
    <name type="scientific">Bursaphelenchus xylophilus</name>
    <name type="common">Pinewood nematode worm</name>
    <name type="synonym">Aphelenchoides xylophilus</name>
    <dbReference type="NCBI Taxonomy" id="6326"/>
    <lineage>
        <taxon>Eukaryota</taxon>
        <taxon>Metazoa</taxon>
        <taxon>Ecdysozoa</taxon>
        <taxon>Nematoda</taxon>
        <taxon>Chromadorea</taxon>
        <taxon>Rhabditida</taxon>
        <taxon>Tylenchina</taxon>
        <taxon>Tylenchomorpha</taxon>
        <taxon>Aphelenchoidea</taxon>
        <taxon>Aphelenchoididae</taxon>
        <taxon>Bursaphelenchus</taxon>
    </lineage>
</organism>
<evidence type="ECO:0000256" key="1">
    <source>
        <dbReference type="SAM" id="MobiDB-lite"/>
    </source>
</evidence>
<evidence type="ECO:0000313" key="6">
    <source>
        <dbReference type="WBParaSite" id="BXY_1157500.1"/>
    </source>
</evidence>
<feature type="compositionally biased region" description="Basic and acidic residues" evidence="1">
    <location>
        <begin position="211"/>
        <end position="221"/>
    </location>
</feature>
<dbReference type="Proteomes" id="UP000582659">
    <property type="component" value="Unassembled WGS sequence"/>
</dbReference>
<reference evidence="3" key="2">
    <citation type="submission" date="2020-08" db="EMBL/GenBank/DDBJ databases">
        <authorList>
            <person name="Kikuchi T."/>
        </authorList>
    </citation>
    <scope>NUCLEOTIDE SEQUENCE</scope>
    <source>
        <strain evidence="2">Ka4C1</strain>
    </source>
</reference>
<proteinExistence type="predicted"/>
<evidence type="ECO:0000313" key="2">
    <source>
        <dbReference type="EMBL" id="CAD5224481.1"/>
    </source>
</evidence>
<feature type="region of interest" description="Disordered" evidence="1">
    <location>
        <begin position="297"/>
        <end position="332"/>
    </location>
</feature>
<dbReference type="EMBL" id="CAJFDI010000004">
    <property type="protein sequence ID" value="CAD5224481.1"/>
    <property type="molecule type" value="Genomic_DNA"/>
</dbReference>